<feature type="domain" description="CP-type G" evidence="12">
    <location>
        <begin position="73"/>
        <end position="232"/>
    </location>
</feature>
<dbReference type="GO" id="GO:0005525">
    <property type="term" value="F:GTP binding"/>
    <property type="evidence" value="ECO:0007669"/>
    <property type="project" value="UniProtKB-UniRule"/>
</dbReference>
<feature type="binding site" evidence="10">
    <location>
        <begin position="169"/>
        <end position="177"/>
    </location>
    <ligand>
        <name>GTP</name>
        <dbReference type="ChEBI" id="CHEBI:37565"/>
    </ligand>
</feature>
<dbReference type="eggNOG" id="COG1162">
    <property type="taxonomic scope" value="Bacteria"/>
</dbReference>
<dbReference type="GO" id="GO:0046872">
    <property type="term" value="F:metal ion binding"/>
    <property type="evidence" value="ECO:0007669"/>
    <property type="project" value="UniProtKB-KW"/>
</dbReference>
<keyword evidence="2 10" id="KW-0690">Ribosome biogenesis</keyword>
<evidence type="ECO:0000256" key="1">
    <source>
        <dbReference type="ARBA" id="ARBA00022490"/>
    </source>
</evidence>
<dbReference type="Gene3D" id="1.10.40.50">
    <property type="entry name" value="Probable gtpase engc, domain 3"/>
    <property type="match status" value="1"/>
</dbReference>
<dbReference type="PROSITE" id="PS50936">
    <property type="entry name" value="ENGC_GTPASE"/>
    <property type="match status" value="1"/>
</dbReference>
<dbReference type="InterPro" id="IPR031944">
    <property type="entry name" value="RsgA_N"/>
</dbReference>
<dbReference type="EMBL" id="CP002400">
    <property type="protein sequence ID" value="ADU27626.1"/>
    <property type="molecule type" value="Genomic_DNA"/>
</dbReference>
<keyword evidence="8 10" id="KW-0694">RNA-binding</keyword>
<dbReference type="GO" id="GO:0003924">
    <property type="term" value="F:GTPase activity"/>
    <property type="evidence" value="ECO:0007669"/>
    <property type="project" value="UniProtKB-UniRule"/>
</dbReference>
<keyword evidence="5 10" id="KW-0547">Nucleotide-binding</keyword>
<evidence type="ECO:0000256" key="10">
    <source>
        <dbReference type="HAMAP-Rule" id="MF_01820"/>
    </source>
</evidence>
<feature type="binding site" evidence="10">
    <location>
        <begin position="122"/>
        <end position="125"/>
    </location>
    <ligand>
        <name>GTP</name>
        <dbReference type="ChEBI" id="CHEBI:37565"/>
    </ligand>
</feature>
<dbReference type="AlphaFoldDB" id="E6U3M6"/>
<protein>
    <recommendedName>
        <fullName evidence="10">Small ribosomal subunit biogenesis GTPase RsgA</fullName>
        <ecNumber evidence="10">3.6.1.-</ecNumber>
    </recommendedName>
</protein>
<keyword evidence="3 10" id="KW-0479">Metal-binding</keyword>
<evidence type="ECO:0000256" key="5">
    <source>
        <dbReference type="ARBA" id="ARBA00022741"/>
    </source>
</evidence>
<dbReference type="SUPFAM" id="SSF52540">
    <property type="entry name" value="P-loop containing nucleoside triphosphate hydrolases"/>
    <property type="match status" value="1"/>
</dbReference>
<dbReference type="Gene3D" id="3.40.50.300">
    <property type="entry name" value="P-loop containing nucleotide triphosphate hydrolases"/>
    <property type="match status" value="1"/>
</dbReference>
<dbReference type="KEGG" id="eha:Ethha_2109"/>
<dbReference type="GO" id="GO:0005737">
    <property type="term" value="C:cytoplasm"/>
    <property type="evidence" value="ECO:0007669"/>
    <property type="project" value="UniProtKB-SubCell"/>
</dbReference>
<dbReference type="Gene3D" id="2.40.50.140">
    <property type="entry name" value="Nucleic acid-binding proteins"/>
    <property type="match status" value="1"/>
</dbReference>
<dbReference type="Pfam" id="PF03193">
    <property type="entry name" value="RsgA_GTPase"/>
    <property type="match status" value="1"/>
</dbReference>
<keyword evidence="1 10" id="KW-0963">Cytoplasm</keyword>
<dbReference type="HAMAP" id="MF_01820">
    <property type="entry name" value="GTPase_RsgA"/>
    <property type="match status" value="1"/>
</dbReference>
<dbReference type="CDD" id="cd01854">
    <property type="entry name" value="YjeQ_EngC"/>
    <property type="match status" value="1"/>
</dbReference>
<evidence type="ECO:0000256" key="2">
    <source>
        <dbReference type="ARBA" id="ARBA00022517"/>
    </source>
</evidence>
<dbReference type="Pfam" id="PF16745">
    <property type="entry name" value="RsgA_N"/>
    <property type="match status" value="1"/>
</dbReference>
<keyword evidence="6 10" id="KW-0378">Hydrolase</keyword>
<evidence type="ECO:0000259" key="11">
    <source>
        <dbReference type="PROSITE" id="PS50936"/>
    </source>
</evidence>
<dbReference type="HOGENOM" id="CLU_033617_2_1_9"/>
<dbReference type="STRING" id="663278.Ethha_2109"/>
<keyword evidence="14" id="KW-1185">Reference proteome</keyword>
<dbReference type="InterPro" id="IPR030378">
    <property type="entry name" value="G_CP_dom"/>
</dbReference>
<dbReference type="PROSITE" id="PS51721">
    <property type="entry name" value="G_CP"/>
    <property type="match status" value="1"/>
</dbReference>
<accession>E6U3M6</accession>
<evidence type="ECO:0000259" key="12">
    <source>
        <dbReference type="PROSITE" id="PS51721"/>
    </source>
</evidence>
<keyword evidence="4 10" id="KW-0699">rRNA-binding</keyword>
<comment type="subunit">
    <text evidence="10">Monomer. Associates with 30S ribosomal subunit, binds 16S rRNA.</text>
</comment>
<evidence type="ECO:0000256" key="7">
    <source>
        <dbReference type="ARBA" id="ARBA00022833"/>
    </source>
</evidence>
<dbReference type="InterPro" id="IPR012340">
    <property type="entry name" value="NA-bd_OB-fold"/>
</dbReference>
<dbReference type="SUPFAM" id="SSF50249">
    <property type="entry name" value="Nucleic acid-binding proteins"/>
    <property type="match status" value="1"/>
</dbReference>
<dbReference type="InterPro" id="IPR004881">
    <property type="entry name" value="Ribosome_biogen_GTPase_RsgA"/>
</dbReference>
<feature type="binding site" evidence="10">
    <location>
        <position position="259"/>
    </location>
    <ligand>
        <name>Zn(2+)</name>
        <dbReference type="ChEBI" id="CHEBI:29105"/>
    </ligand>
</feature>
<keyword evidence="7 10" id="KW-0862">Zinc</keyword>
<evidence type="ECO:0000256" key="4">
    <source>
        <dbReference type="ARBA" id="ARBA00022730"/>
    </source>
</evidence>
<evidence type="ECO:0000256" key="9">
    <source>
        <dbReference type="ARBA" id="ARBA00023134"/>
    </source>
</evidence>
<dbReference type="InterPro" id="IPR010914">
    <property type="entry name" value="RsgA_GTPase_dom"/>
</dbReference>
<name>E6U3M6_ETHHY</name>
<evidence type="ECO:0000256" key="3">
    <source>
        <dbReference type="ARBA" id="ARBA00022723"/>
    </source>
</evidence>
<evidence type="ECO:0000256" key="8">
    <source>
        <dbReference type="ARBA" id="ARBA00022884"/>
    </source>
</evidence>
<dbReference type="NCBIfam" id="TIGR00157">
    <property type="entry name" value="ribosome small subunit-dependent GTPase A"/>
    <property type="match status" value="1"/>
</dbReference>
<organism evidence="13 14">
    <name type="scientific">Ethanoligenens harbinense (strain DSM 18485 / JCM 12961 / CGMCC 1.5033 / YUAN-3)</name>
    <dbReference type="NCBI Taxonomy" id="663278"/>
    <lineage>
        <taxon>Bacteria</taxon>
        <taxon>Bacillati</taxon>
        <taxon>Bacillota</taxon>
        <taxon>Clostridia</taxon>
        <taxon>Eubacteriales</taxon>
        <taxon>Oscillospiraceae</taxon>
        <taxon>Ethanoligenens</taxon>
    </lineage>
</organism>
<evidence type="ECO:0000313" key="14">
    <source>
        <dbReference type="Proteomes" id="UP000001551"/>
    </source>
</evidence>
<comment type="similarity">
    <text evidence="10">Belongs to the TRAFAC class YlqF/YawG GTPase family. RsgA subfamily.</text>
</comment>
<feature type="domain" description="EngC GTPase" evidence="11">
    <location>
        <begin position="82"/>
        <end position="230"/>
    </location>
</feature>
<comment type="cofactor">
    <cofactor evidence="10">
        <name>Zn(2+)</name>
        <dbReference type="ChEBI" id="CHEBI:29105"/>
    </cofactor>
    <text evidence="10">Binds 1 zinc ion per subunit.</text>
</comment>
<dbReference type="CDD" id="cd04466">
    <property type="entry name" value="S1_YloQ_GTPase"/>
    <property type="match status" value="1"/>
</dbReference>
<dbReference type="PANTHER" id="PTHR32120:SF11">
    <property type="entry name" value="SMALL RIBOSOMAL SUBUNIT BIOGENESIS GTPASE RSGA 1, MITOCHONDRIAL-RELATED"/>
    <property type="match status" value="1"/>
</dbReference>
<reference evidence="13 14" key="1">
    <citation type="submission" date="2010-12" db="EMBL/GenBank/DDBJ databases">
        <title>Complete sequence of Ethanoligenens harbinense YUAN-3.</title>
        <authorList>
            <person name="Lucas S."/>
            <person name="Copeland A."/>
            <person name="Lapidus A."/>
            <person name="Cheng J.-F."/>
            <person name="Bruce D."/>
            <person name="Goodwin L."/>
            <person name="Pitluck S."/>
            <person name="Chertkov O."/>
            <person name="Misra M."/>
            <person name="Detter J.C."/>
            <person name="Han C."/>
            <person name="Tapia R."/>
            <person name="Land M."/>
            <person name="Hauser L."/>
            <person name="Jeffries C."/>
            <person name="Kyrpides N."/>
            <person name="Ivanova N."/>
            <person name="Mikhailova N."/>
            <person name="Wang A."/>
            <person name="Mouttaki H."/>
            <person name="He Z."/>
            <person name="Zhou J."/>
            <person name="Hemme C.L."/>
            <person name="Woyke T."/>
        </authorList>
    </citation>
    <scope>NUCLEOTIDE SEQUENCE [LARGE SCALE GENOMIC DNA]</scope>
    <source>
        <strain evidence="14">DSM 18485 / JCM 12961 / CGMCC 1.5033 / YUAN-3</strain>
    </source>
</reference>
<dbReference type="RefSeq" id="WP_013485974.1">
    <property type="nucleotide sequence ID" value="NC_014828.1"/>
</dbReference>
<dbReference type="GO" id="GO:0019843">
    <property type="term" value="F:rRNA binding"/>
    <property type="evidence" value="ECO:0007669"/>
    <property type="project" value="UniProtKB-KW"/>
</dbReference>
<dbReference type="PANTHER" id="PTHR32120">
    <property type="entry name" value="SMALL RIBOSOMAL SUBUNIT BIOGENESIS GTPASE RSGA"/>
    <property type="match status" value="1"/>
</dbReference>
<proteinExistence type="inferred from homology"/>
<feature type="binding site" evidence="10">
    <location>
        <position position="264"/>
    </location>
    <ligand>
        <name>Zn(2+)</name>
        <dbReference type="ChEBI" id="CHEBI:29105"/>
    </ligand>
</feature>
<dbReference type="EC" id="3.6.1.-" evidence="10"/>
<sequence length="308" mass="33588">MMENAAIELYEGLIVRATGGFYYVRDAKHTVACRARGIFRKEKMTPLVGDRVRFSVQDEQAGEGTVEEILPRRNALVRPPLANLDRLFIVSAAASPQSDTFAIDKLSALAETAGIEPAFIFTKCDLAPVDELADIYRKAGFAAFVVSSMTGQGVTAVRDALQGVCAFTGNSGVGKSSLLNRIAPALSLQVGDVSRRLGRGRHTTRTVELFRMADYGISQEGYMADTPGFSALDVAGAVLIRKEQLPFAFREFAPYLDGCRYRGCAHVREDGCAVRAAVERGEIAASRHASYCAMYEAVKDIKDWELKK</sequence>
<gene>
    <name evidence="10" type="primary">rsgA</name>
    <name evidence="13" type="ordered locus">Ethha_2109</name>
</gene>
<dbReference type="Proteomes" id="UP000001551">
    <property type="component" value="Chromosome"/>
</dbReference>
<comment type="subcellular location">
    <subcellularLocation>
        <location evidence="10">Cytoplasm</location>
    </subcellularLocation>
</comment>
<feature type="binding site" evidence="10">
    <location>
        <position position="272"/>
    </location>
    <ligand>
        <name>Zn(2+)</name>
        <dbReference type="ChEBI" id="CHEBI:29105"/>
    </ligand>
</feature>
<evidence type="ECO:0000313" key="13">
    <source>
        <dbReference type="EMBL" id="ADU27626.1"/>
    </source>
</evidence>
<evidence type="ECO:0000256" key="6">
    <source>
        <dbReference type="ARBA" id="ARBA00022801"/>
    </source>
</evidence>
<keyword evidence="9 10" id="KW-0342">GTP-binding</keyword>
<feature type="binding site" evidence="10">
    <location>
        <position position="266"/>
    </location>
    <ligand>
        <name>Zn(2+)</name>
        <dbReference type="ChEBI" id="CHEBI:29105"/>
    </ligand>
</feature>
<comment type="function">
    <text evidence="10">One of several proteins that assist in the late maturation steps of the functional core of the 30S ribosomal subunit. Helps release RbfA from mature subunits. May play a role in the assembly of ribosomal proteins into the subunit. Circularly permuted GTPase that catalyzes slow GTP hydrolysis, GTPase activity is stimulated by the 30S ribosomal subunit.</text>
</comment>
<dbReference type="InterPro" id="IPR027417">
    <property type="entry name" value="P-loop_NTPase"/>
</dbReference>
<dbReference type="GO" id="GO:0042274">
    <property type="term" value="P:ribosomal small subunit biogenesis"/>
    <property type="evidence" value="ECO:0007669"/>
    <property type="project" value="UniProtKB-UniRule"/>
</dbReference>